<reference evidence="1" key="2">
    <citation type="submission" date="2025-09" db="UniProtKB">
        <authorList>
            <consortium name="Ensembl"/>
        </authorList>
    </citation>
    <scope>IDENTIFICATION</scope>
</reference>
<proteinExistence type="predicted"/>
<name>A0A8C6UXX2_9GOBI</name>
<accession>A0A8C6UXX2</accession>
<organism evidence="1 2">
    <name type="scientific">Neogobius melanostomus</name>
    <name type="common">round goby</name>
    <dbReference type="NCBI Taxonomy" id="47308"/>
    <lineage>
        <taxon>Eukaryota</taxon>
        <taxon>Metazoa</taxon>
        <taxon>Chordata</taxon>
        <taxon>Craniata</taxon>
        <taxon>Vertebrata</taxon>
        <taxon>Euteleostomi</taxon>
        <taxon>Actinopterygii</taxon>
        <taxon>Neopterygii</taxon>
        <taxon>Teleostei</taxon>
        <taxon>Neoteleostei</taxon>
        <taxon>Acanthomorphata</taxon>
        <taxon>Gobiaria</taxon>
        <taxon>Gobiiformes</taxon>
        <taxon>Gobioidei</taxon>
        <taxon>Gobiidae</taxon>
        <taxon>Benthophilinae</taxon>
        <taxon>Neogobiini</taxon>
        <taxon>Neogobius</taxon>
    </lineage>
</organism>
<dbReference type="Ensembl" id="ENSNMLT00000045590.1">
    <property type="protein sequence ID" value="ENSNMLP00000041005.1"/>
    <property type="gene ID" value="ENSNMLG00000025139.1"/>
</dbReference>
<keyword evidence="2" id="KW-1185">Reference proteome</keyword>
<dbReference type="Proteomes" id="UP000694523">
    <property type="component" value="Unplaced"/>
</dbReference>
<dbReference type="AlphaFoldDB" id="A0A8C6UXX2"/>
<reference evidence="1" key="1">
    <citation type="submission" date="2025-08" db="UniProtKB">
        <authorList>
            <consortium name="Ensembl"/>
        </authorList>
    </citation>
    <scope>IDENTIFICATION</scope>
</reference>
<protein>
    <submittedName>
        <fullName evidence="1">Uncharacterized protein</fullName>
    </submittedName>
</protein>
<evidence type="ECO:0000313" key="1">
    <source>
        <dbReference type="Ensembl" id="ENSNMLP00000041005.1"/>
    </source>
</evidence>
<sequence>KGGYYVKSTFSSFISCYVIPSLNTCLECCLAQKSQTPERRHRRVGLMNEKITSTNLICPSPRPVYVSVCTYTPVRS</sequence>
<evidence type="ECO:0000313" key="2">
    <source>
        <dbReference type="Proteomes" id="UP000694523"/>
    </source>
</evidence>